<proteinExistence type="predicted"/>
<dbReference type="OrthoDB" id="438282at2759"/>
<dbReference type="AlphaFoldDB" id="C5K4P1"/>
<accession>C5K4P1</accession>
<reference evidence="2 3" key="1">
    <citation type="submission" date="2008-07" db="EMBL/GenBank/DDBJ databases">
        <authorList>
            <person name="El-Sayed N."/>
            <person name="Caler E."/>
            <person name="Inman J."/>
            <person name="Amedeo P."/>
            <person name="Hass B."/>
            <person name="Wortman J."/>
        </authorList>
    </citation>
    <scope>NUCLEOTIDE SEQUENCE [LARGE SCALE GENOMIC DNA]</scope>
    <source>
        <strain evidence="3">ATCC 50983 / TXsc</strain>
    </source>
</reference>
<sequence length="121" mass="13458">MSGGQLKVDGPLKNGGPQELHIDDAEQIDPDCSLSYFEGASYKTIWFSVTDGKVHPVAWRCPANHLTGDIKEVERLPVPPGVYNSVLDKCIAGVRQYSNIFGNPKPFLKEQYMVKAICKHR</sequence>
<name>C5K4P1_PERM5</name>
<protein>
    <submittedName>
        <fullName evidence="2">Uncharacterized protein</fullName>
    </submittedName>
</protein>
<keyword evidence="3" id="KW-1185">Reference proteome</keyword>
<dbReference type="OMA" id="VIAICKH"/>
<evidence type="ECO:0000313" key="3">
    <source>
        <dbReference type="Proteomes" id="UP000007800"/>
    </source>
</evidence>
<evidence type="ECO:0000256" key="1">
    <source>
        <dbReference type="SAM" id="MobiDB-lite"/>
    </source>
</evidence>
<organism evidence="3">
    <name type="scientific">Perkinsus marinus (strain ATCC 50983 / TXsc)</name>
    <dbReference type="NCBI Taxonomy" id="423536"/>
    <lineage>
        <taxon>Eukaryota</taxon>
        <taxon>Sar</taxon>
        <taxon>Alveolata</taxon>
        <taxon>Perkinsozoa</taxon>
        <taxon>Perkinsea</taxon>
        <taxon>Perkinsida</taxon>
        <taxon>Perkinsidae</taxon>
        <taxon>Perkinsus</taxon>
    </lineage>
</organism>
<feature type="region of interest" description="Disordered" evidence="1">
    <location>
        <begin position="1"/>
        <end position="21"/>
    </location>
</feature>
<gene>
    <name evidence="2" type="ORF">Pmar_PMAR010047</name>
</gene>
<dbReference type="GeneID" id="9053866"/>
<evidence type="ECO:0000313" key="2">
    <source>
        <dbReference type="EMBL" id="EER20313.1"/>
    </source>
</evidence>
<dbReference type="Proteomes" id="UP000007800">
    <property type="component" value="Unassembled WGS sequence"/>
</dbReference>
<dbReference type="EMBL" id="GG670562">
    <property type="protein sequence ID" value="EER20313.1"/>
    <property type="molecule type" value="Genomic_DNA"/>
</dbReference>
<dbReference type="RefSeq" id="XP_002788517.1">
    <property type="nucleotide sequence ID" value="XM_002788471.1"/>
</dbReference>
<dbReference type="InParanoid" id="C5K4P1"/>